<dbReference type="InterPro" id="IPR005467">
    <property type="entry name" value="His_kinase_dom"/>
</dbReference>
<dbReference type="EC" id="2.7.13.3" evidence="3"/>
<evidence type="ECO:0000256" key="9">
    <source>
        <dbReference type="ARBA" id="ARBA00022840"/>
    </source>
</evidence>
<keyword evidence="4" id="KW-0597">Phosphoprotein</keyword>
<evidence type="ECO:0000259" key="14">
    <source>
        <dbReference type="PROSITE" id="PS50109"/>
    </source>
</evidence>
<dbReference type="CDD" id="cd00075">
    <property type="entry name" value="HATPase"/>
    <property type="match status" value="1"/>
</dbReference>
<dbReference type="SMART" id="SM00388">
    <property type="entry name" value="HisKA"/>
    <property type="match status" value="1"/>
</dbReference>
<evidence type="ECO:0000256" key="3">
    <source>
        <dbReference type="ARBA" id="ARBA00012438"/>
    </source>
</evidence>
<dbReference type="SMART" id="SM00387">
    <property type="entry name" value="HATPase_c"/>
    <property type="match status" value="1"/>
</dbReference>
<gene>
    <name evidence="15" type="ORF">AACH10_09195</name>
</gene>
<feature type="transmembrane region" description="Helical" evidence="13">
    <location>
        <begin position="29"/>
        <end position="49"/>
    </location>
</feature>
<dbReference type="InterPro" id="IPR003594">
    <property type="entry name" value="HATPase_dom"/>
</dbReference>
<dbReference type="Gene3D" id="1.10.287.130">
    <property type="match status" value="1"/>
</dbReference>
<dbReference type="PROSITE" id="PS50109">
    <property type="entry name" value="HIS_KIN"/>
    <property type="match status" value="1"/>
</dbReference>
<evidence type="ECO:0000256" key="11">
    <source>
        <dbReference type="ARBA" id="ARBA00023012"/>
    </source>
</evidence>
<dbReference type="InterPro" id="IPR050428">
    <property type="entry name" value="TCS_sensor_his_kinase"/>
</dbReference>
<organism evidence="15 16">
    <name type="scientific">Pseudaquabacterium inlustre</name>
    <dbReference type="NCBI Taxonomy" id="2984192"/>
    <lineage>
        <taxon>Bacteria</taxon>
        <taxon>Pseudomonadati</taxon>
        <taxon>Pseudomonadota</taxon>
        <taxon>Betaproteobacteria</taxon>
        <taxon>Burkholderiales</taxon>
        <taxon>Sphaerotilaceae</taxon>
        <taxon>Pseudaquabacterium</taxon>
    </lineage>
</organism>
<name>A0ABU9CEX9_9BURK</name>
<dbReference type="EMBL" id="JBBUTH010000004">
    <property type="protein sequence ID" value="MEK8050412.1"/>
    <property type="molecule type" value="Genomic_DNA"/>
</dbReference>
<evidence type="ECO:0000256" key="4">
    <source>
        <dbReference type="ARBA" id="ARBA00022553"/>
    </source>
</evidence>
<sequence length="458" mass="49130">MRPDPPAAPEASTAPAAPWSLQRQLRQRLLALITVAWLAASALVGAVVWRGTGEVLDSALQETAERLLLMTAAIPGEPDTAARLAELGAHGEFVVYQVFDAQGQLRLRSHGAPDRALHPGARRGVSQFDGWRVYTLGMPDGRRAQVAETLAHRREVMWTSLGGLLLMPLALLPLVALGARWVLDRGFAALEPARRELARRGEHELSPLRLDGAPQELRPWVDAVDALLARTRAMVDSERAFAANTAHELRTPLAAAMAQAQRLQQACGDDPDTRAAAEALVRQLARLTRLSTRLLQLARIEAGVTLRREPVDLAALVLLVADDFADAQRDGRLRLAVRDIPATVRGDIDALGIALRNLIDNALKHSGPAGQVTVRLDGAEITVEDDGPGVPSERLQALRRPFARDAAVTAEGSGLGLALVEAIARQSDAQLRLQSPLRPGGGGFAATLEFQAVTTPPP</sequence>
<evidence type="ECO:0000256" key="1">
    <source>
        <dbReference type="ARBA" id="ARBA00000085"/>
    </source>
</evidence>
<dbReference type="RefSeq" id="WP_341410087.1">
    <property type="nucleotide sequence ID" value="NZ_JBBUTH010000004.1"/>
</dbReference>
<dbReference type="InterPro" id="IPR004358">
    <property type="entry name" value="Sig_transdc_His_kin-like_C"/>
</dbReference>
<dbReference type="CDD" id="cd00082">
    <property type="entry name" value="HisKA"/>
    <property type="match status" value="1"/>
</dbReference>
<dbReference type="SUPFAM" id="SSF47384">
    <property type="entry name" value="Homodimeric domain of signal transducing histidine kinase"/>
    <property type="match status" value="1"/>
</dbReference>
<comment type="subcellular location">
    <subcellularLocation>
        <location evidence="2">Membrane</location>
        <topology evidence="2">Multi-pass membrane protein</topology>
    </subcellularLocation>
</comment>
<keyword evidence="7" id="KW-0547">Nucleotide-binding</keyword>
<keyword evidence="12 13" id="KW-0472">Membrane</keyword>
<evidence type="ECO:0000256" key="12">
    <source>
        <dbReference type="ARBA" id="ARBA00023136"/>
    </source>
</evidence>
<dbReference type="PANTHER" id="PTHR45436">
    <property type="entry name" value="SENSOR HISTIDINE KINASE YKOH"/>
    <property type="match status" value="1"/>
</dbReference>
<dbReference type="InterPro" id="IPR036097">
    <property type="entry name" value="HisK_dim/P_sf"/>
</dbReference>
<accession>A0ABU9CEX9</accession>
<keyword evidence="6 13" id="KW-0812">Transmembrane</keyword>
<evidence type="ECO:0000256" key="2">
    <source>
        <dbReference type="ARBA" id="ARBA00004141"/>
    </source>
</evidence>
<reference evidence="15 16" key="1">
    <citation type="submission" date="2024-04" db="EMBL/GenBank/DDBJ databases">
        <title>Novel species of the genus Ideonella isolated from streams.</title>
        <authorList>
            <person name="Lu H."/>
        </authorList>
    </citation>
    <scope>NUCLEOTIDE SEQUENCE [LARGE SCALE GENOMIC DNA]</scope>
    <source>
        <strain evidence="15 16">DXS22W</strain>
    </source>
</reference>
<comment type="catalytic activity">
    <reaction evidence="1">
        <text>ATP + protein L-histidine = ADP + protein N-phospho-L-histidine.</text>
        <dbReference type="EC" id="2.7.13.3"/>
    </reaction>
</comment>
<dbReference type="GO" id="GO:0005524">
    <property type="term" value="F:ATP binding"/>
    <property type="evidence" value="ECO:0007669"/>
    <property type="project" value="UniProtKB-KW"/>
</dbReference>
<keyword evidence="10 13" id="KW-1133">Transmembrane helix</keyword>
<feature type="transmembrane region" description="Helical" evidence="13">
    <location>
        <begin position="156"/>
        <end position="177"/>
    </location>
</feature>
<dbReference type="Pfam" id="PF02518">
    <property type="entry name" value="HATPase_c"/>
    <property type="match status" value="1"/>
</dbReference>
<evidence type="ECO:0000256" key="8">
    <source>
        <dbReference type="ARBA" id="ARBA00022777"/>
    </source>
</evidence>
<keyword evidence="16" id="KW-1185">Reference proteome</keyword>
<dbReference type="PANTHER" id="PTHR45436:SF14">
    <property type="entry name" value="SENSOR PROTEIN QSEC"/>
    <property type="match status" value="1"/>
</dbReference>
<dbReference type="SUPFAM" id="SSF55874">
    <property type="entry name" value="ATPase domain of HSP90 chaperone/DNA topoisomerase II/histidine kinase"/>
    <property type="match status" value="1"/>
</dbReference>
<protein>
    <recommendedName>
        <fullName evidence="3">histidine kinase</fullName>
        <ecNumber evidence="3">2.7.13.3</ecNumber>
    </recommendedName>
</protein>
<keyword evidence="11" id="KW-0902">Two-component regulatory system</keyword>
<keyword evidence="9 15" id="KW-0067">ATP-binding</keyword>
<evidence type="ECO:0000256" key="7">
    <source>
        <dbReference type="ARBA" id="ARBA00022741"/>
    </source>
</evidence>
<comment type="caution">
    <text evidence="15">The sequence shown here is derived from an EMBL/GenBank/DDBJ whole genome shotgun (WGS) entry which is preliminary data.</text>
</comment>
<evidence type="ECO:0000256" key="10">
    <source>
        <dbReference type="ARBA" id="ARBA00022989"/>
    </source>
</evidence>
<evidence type="ECO:0000256" key="5">
    <source>
        <dbReference type="ARBA" id="ARBA00022679"/>
    </source>
</evidence>
<keyword evidence="5" id="KW-0808">Transferase</keyword>
<dbReference type="InterPro" id="IPR036890">
    <property type="entry name" value="HATPase_C_sf"/>
</dbReference>
<evidence type="ECO:0000313" key="15">
    <source>
        <dbReference type="EMBL" id="MEK8050412.1"/>
    </source>
</evidence>
<evidence type="ECO:0000256" key="6">
    <source>
        <dbReference type="ARBA" id="ARBA00022692"/>
    </source>
</evidence>
<dbReference type="Pfam" id="PF00512">
    <property type="entry name" value="HisKA"/>
    <property type="match status" value="1"/>
</dbReference>
<proteinExistence type="predicted"/>
<evidence type="ECO:0000256" key="13">
    <source>
        <dbReference type="SAM" id="Phobius"/>
    </source>
</evidence>
<dbReference type="InterPro" id="IPR003661">
    <property type="entry name" value="HisK_dim/P_dom"/>
</dbReference>
<feature type="domain" description="Histidine kinase" evidence="14">
    <location>
        <begin position="244"/>
        <end position="452"/>
    </location>
</feature>
<keyword evidence="8" id="KW-0418">Kinase</keyword>
<dbReference type="Gene3D" id="3.30.565.10">
    <property type="entry name" value="Histidine kinase-like ATPase, C-terminal domain"/>
    <property type="match status" value="1"/>
</dbReference>
<evidence type="ECO:0000313" key="16">
    <source>
        <dbReference type="Proteomes" id="UP001365405"/>
    </source>
</evidence>
<dbReference type="Proteomes" id="UP001365405">
    <property type="component" value="Unassembled WGS sequence"/>
</dbReference>
<dbReference type="PRINTS" id="PR00344">
    <property type="entry name" value="BCTRLSENSOR"/>
</dbReference>